<feature type="non-terminal residue" evidence="11">
    <location>
        <position position="293"/>
    </location>
</feature>
<dbReference type="InterPro" id="IPR036019">
    <property type="entry name" value="MscL_channel"/>
</dbReference>
<dbReference type="PANTHER" id="PTHR30266:SF2">
    <property type="entry name" value="LARGE-CONDUCTANCE MECHANOSENSITIVE CHANNEL"/>
    <property type="match status" value="1"/>
</dbReference>
<evidence type="ECO:0000313" key="11">
    <source>
        <dbReference type="EMBL" id="KAK4045256.1"/>
    </source>
</evidence>
<feature type="transmembrane region" description="Helical" evidence="10">
    <location>
        <begin position="78"/>
        <end position="102"/>
    </location>
</feature>
<evidence type="ECO:0000256" key="1">
    <source>
        <dbReference type="ARBA" id="ARBA00004141"/>
    </source>
</evidence>
<evidence type="ECO:0000256" key="10">
    <source>
        <dbReference type="SAM" id="Phobius"/>
    </source>
</evidence>
<dbReference type="NCBIfam" id="TIGR00220">
    <property type="entry name" value="mscL"/>
    <property type="match status" value="1"/>
</dbReference>
<comment type="subcellular location">
    <subcellularLocation>
        <location evidence="1">Membrane</location>
        <topology evidence="1">Multi-pass membrane protein</topology>
    </subcellularLocation>
</comment>
<evidence type="ECO:0000256" key="2">
    <source>
        <dbReference type="ARBA" id="ARBA00022448"/>
    </source>
</evidence>
<evidence type="ECO:0000313" key="12">
    <source>
        <dbReference type="Proteomes" id="UP001234178"/>
    </source>
</evidence>
<organism evidence="11 12">
    <name type="scientific">Daphnia magna</name>
    <dbReference type="NCBI Taxonomy" id="35525"/>
    <lineage>
        <taxon>Eukaryota</taxon>
        <taxon>Metazoa</taxon>
        <taxon>Ecdysozoa</taxon>
        <taxon>Arthropoda</taxon>
        <taxon>Crustacea</taxon>
        <taxon>Branchiopoda</taxon>
        <taxon>Diplostraca</taxon>
        <taxon>Cladocera</taxon>
        <taxon>Anomopoda</taxon>
        <taxon>Daphniidae</taxon>
        <taxon>Daphnia</taxon>
    </lineage>
</organism>
<dbReference type="PANTHER" id="PTHR30266">
    <property type="entry name" value="MECHANOSENSITIVE CHANNEL MSCL"/>
    <property type="match status" value="1"/>
</dbReference>
<keyword evidence="12" id="KW-1185">Reference proteome</keyword>
<protein>
    <recommendedName>
        <fullName evidence="13">Large-conductance mechanosensitive channel</fullName>
    </recommendedName>
</protein>
<accession>A0ABR0B9K4</accession>
<feature type="compositionally biased region" description="Polar residues" evidence="9">
    <location>
        <begin position="230"/>
        <end position="243"/>
    </location>
</feature>
<comment type="caution">
    <text evidence="11">The sequence shown here is derived from an EMBL/GenBank/DDBJ whole genome shotgun (WGS) entry which is preliminary data.</text>
</comment>
<evidence type="ECO:0000256" key="8">
    <source>
        <dbReference type="ARBA" id="ARBA00023303"/>
    </source>
</evidence>
<gene>
    <name evidence="11" type="ORF">OUZ56_032665</name>
</gene>
<dbReference type="HAMAP" id="MF_00115">
    <property type="entry name" value="MscL"/>
    <property type="match status" value="1"/>
</dbReference>
<dbReference type="SUPFAM" id="SSF81330">
    <property type="entry name" value="Gated mechanosensitive channel"/>
    <property type="match status" value="1"/>
</dbReference>
<evidence type="ECO:0000256" key="5">
    <source>
        <dbReference type="ARBA" id="ARBA00022989"/>
    </source>
</evidence>
<keyword evidence="3" id="KW-1003">Cell membrane</keyword>
<keyword evidence="7 10" id="KW-0472">Membrane</keyword>
<feature type="region of interest" description="Disordered" evidence="9">
    <location>
        <begin position="228"/>
        <end position="252"/>
    </location>
</feature>
<dbReference type="Gene3D" id="1.10.1200.120">
    <property type="entry name" value="Large-conductance mechanosensitive channel, MscL, domain 1"/>
    <property type="match status" value="1"/>
</dbReference>
<name>A0ABR0B9K4_9CRUS</name>
<keyword evidence="6" id="KW-0406">Ion transport</keyword>
<dbReference type="Pfam" id="PF01741">
    <property type="entry name" value="MscL"/>
    <property type="match status" value="1"/>
</dbReference>
<proteinExistence type="inferred from homology"/>
<evidence type="ECO:0000256" key="7">
    <source>
        <dbReference type="ARBA" id="ARBA00023136"/>
    </source>
</evidence>
<evidence type="ECO:0000256" key="9">
    <source>
        <dbReference type="SAM" id="MobiDB-lite"/>
    </source>
</evidence>
<dbReference type="InterPro" id="IPR037673">
    <property type="entry name" value="MSC/AndL"/>
</dbReference>
<reference evidence="11 12" key="1">
    <citation type="journal article" date="2023" name="Nucleic Acids Res.">
        <title>The hologenome of Daphnia magna reveals possible DNA methylation and microbiome-mediated evolution of the host genome.</title>
        <authorList>
            <person name="Chaturvedi A."/>
            <person name="Li X."/>
            <person name="Dhandapani V."/>
            <person name="Marshall H."/>
            <person name="Kissane S."/>
            <person name="Cuenca-Cambronero M."/>
            <person name="Asole G."/>
            <person name="Calvet F."/>
            <person name="Ruiz-Romero M."/>
            <person name="Marangio P."/>
            <person name="Guigo R."/>
            <person name="Rago D."/>
            <person name="Mirbahai L."/>
            <person name="Eastwood N."/>
            <person name="Colbourne J.K."/>
            <person name="Zhou J."/>
            <person name="Mallon E."/>
            <person name="Orsini L."/>
        </authorList>
    </citation>
    <scope>NUCLEOTIDE SEQUENCE [LARGE SCALE GENOMIC DNA]</scope>
    <source>
        <strain evidence="11">LRV0_1</strain>
    </source>
</reference>
<evidence type="ECO:0000256" key="6">
    <source>
        <dbReference type="ARBA" id="ARBA00023065"/>
    </source>
</evidence>
<keyword evidence="5 10" id="KW-1133">Transmembrane helix</keyword>
<keyword evidence="2" id="KW-0813">Transport</keyword>
<evidence type="ECO:0000256" key="3">
    <source>
        <dbReference type="ARBA" id="ARBA00022475"/>
    </source>
</evidence>
<sequence length="293" mass="31615">MSVVEDFKKFAFKGNVIDLAVGTIIGAGFGKIVSGLVDNIVMPLVAVALPNPDWKNKGLVLKEVAGPDGKMVATELKYGAFLGVIVDFMIIAVVLFIIVSAIQKAMEKANAKALAAKKIEDEKKAEEDKKKAEEDKKKAEAEAAKDKIEQRTAEAEAETARHREAIGRNEIGDRFVDGTAVGGSARDGDGDDEATAIADTPVVEKFNEAVPERDQAMREFADDVLRVSGRESSQVGGTGSTKEASSRSVRRSWMGRRRLGSVVRGASPRASQRAAYWRRWSAAFAFGKARQAT</sequence>
<dbReference type="Proteomes" id="UP001234178">
    <property type="component" value="Unassembled WGS sequence"/>
</dbReference>
<dbReference type="InterPro" id="IPR001185">
    <property type="entry name" value="MS_channel"/>
</dbReference>
<feature type="region of interest" description="Disordered" evidence="9">
    <location>
        <begin position="120"/>
        <end position="163"/>
    </location>
</feature>
<evidence type="ECO:0000256" key="4">
    <source>
        <dbReference type="ARBA" id="ARBA00022692"/>
    </source>
</evidence>
<keyword evidence="8" id="KW-0407">Ion channel</keyword>
<keyword evidence="4 10" id="KW-0812">Transmembrane</keyword>
<dbReference type="EMBL" id="JAOYFB010000041">
    <property type="protein sequence ID" value="KAK4045256.1"/>
    <property type="molecule type" value="Genomic_DNA"/>
</dbReference>
<dbReference type="PRINTS" id="PR01264">
    <property type="entry name" value="MECHCHANNEL"/>
</dbReference>
<evidence type="ECO:0008006" key="13">
    <source>
        <dbReference type="Google" id="ProtNLM"/>
    </source>
</evidence>